<comment type="caution">
    <text evidence="3">The sequence shown here is derived from an EMBL/GenBank/DDBJ whole genome shotgun (WGS) entry which is preliminary data.</text>
</comment>
<evidence type="ECO:0000256" key="1">
    <source>
        <dbReference type="SAM" id="MobiDB-lite"/>
    </source>
</evidence>
<dbReference type="Gene3D" id="1.10.10.10">
    <property type="entry name" value="Winged helix-like DNA-binding domain superfamily/Winged helix DNA-binding domain"/>
    <property type="match status" value="1"/>
</dbReference>
<dbReference type="PROSITE" id="PS50931">
    <property type="entry name" value="HTH_LYSR"/>
    <property type="match status" value="1"/>
</dbReference>
<dbReference type="EMBL" id="AHJE01000020">
    <property type="protein sequence ID" value="EHP43326.1"/>
    <property type="molecule type" value="Genomic_DNA"/>
</dbReference>
<sequence length="255" mass="27030">MFNRVPPLHLLIAFEAAARLGSFARAAEELSVTPSAVSHRITHRHRAAPGHPLPGREGGRHGCGDPLRHRALPRPEDHQAAGRARVPGLRARVLRAHRRPRHHQARAPAQPGAAAQPAGTLEALVRDRGPGLARASGRPAIQRHRPDARSHRLQPGGGPGAPAHGPPLAVTGPDGTAAGHRIGIAARLLHRRARTGAAQAGGAVLRRLAAQPGLVAPPNPNLNPNLNPNRPTDRPDLNLNLNLNINIDEEESCQC</sequence>
<dbReference type="SUPFAM" id="SSF46785">
    <property type="entry name" value="Winged helix' DNA-binding domain"/>
    <property type="match status" value="1"/>
</dbReference>
<dbReference type="InterPro" id="IPR036390">
    <property type="entry name" value="WH_DNA-bd_sf"/>
</dbReference>
<accession>H1S2C4</accession>
<feature type="compositionally biased region" description="Basic and acidic residues" evidence="1">
    <location>
        <begin position="57"/>
        <end position="80"/>
    </location>
</feature>
<organism evidence="3 4">
    <name type="scientific">Cupriavidus basilensis OR16</name>
    <dbReference type="NCBI Taxonomy" id="1127483"/>
    <lineage>
        <taxon>Bacteria</taxon>
        <taxon>Pseudomonadati</taxon>
        <taxon>Pseudomonadota</taxon>
        <taxon>Betaproteobacteria</taxon>
        <taxon>Burkholderiales</taxon>
        <taxon>Burkholderiaceae</taxon>
        <taxon>Cupriavidus</taxon>
    </lineage>
</organism>
<evidence type="ECO:0000259" key="2">
    <source>
        <dbReference type="PROSITE" id="PS50931"/>
    </source>
</evidence>
<protein>
    <submittedName>
        <fullName evidence="3">LysR family transcriptional regulator</fullName>
    </submittedName>
</protein>
<feature type="region of interest" description="Disordered" evidence="1">
    <location>
        <begin position="34"/>
        <end position="118"/>
    </location>
</feature>
<dbReference type="InterPro" id="IPR000847">
    <property type="entry name" value="LysR_HTH_N"/>
</dbReference>
<dbReference type="Pfam" id="PF00126">
    <property type="entry name" value="HTH_1"/>
    <property type="match status" value="1"/>
</dbReference>
<dbReference type="InterPro" id="IPR036388">
    <property type="entry name" value="WH-like_DNA-bd_sf"/>
</dbReference>
<dbReference type="GO" id="GO:0003700">
    <property type="term" value="F:DNA-binding transcription factor activity"/>
    <property type="evidence" value="ECO:0007669"/>
    <property type="project" value="InterPro"/>
</dbReference>
<feature type="region of interest" description="Disordered" evidence="1">
    <location>
        <begin position="130"/>
        <end position="176"/>
    </location>
</feature>
<dbReference type="AlphaFoldDB" id="H1S2C4"/>
<feature type="region of interest" description="Disordered" evidence="1">
    <location>
        <begin position="215"/>
        <end position="235"/>
    </location>
</feature>
<proteinExistence type="predicted"/>
<feature type="domain" description="HTH lysR-type" evidence="2">
    <location>
        <begin position="6"/>
        <end position="41"/>
    </location>
</feature>
<name>H1S2C4_9BURK</name>
<feature type="compositionally biased region" description="Basic residues" evidence="1">
    <location>
        <begin position="92"/>
        <end position="105"/>
    </location>
</feature>
<evidence type="ECO:0000313" key="3">
    <source>
        <dbReference type="EMBL" id="EHP43326.1"/>
    </source>
</evidence>
<feature type="compositionally biased region" description="Low complexity" evidence="1">
    <location>
        <begin position="106"/>
        <end position="118"/>
    </location>
</feature>
<gene>
    <name evidence="3" type="ORF">OR16_09244</name>
</gene>
<dbReference type="Proteomes" id="UP000005808">
    <property type="component" value="Unassembled WGS sequence"/>
</dbReference>
<reference evidence="3 4" key="1">
    <citation type="journal article" date="2012" name="J. Bacteriol.">
        <title>De Novo Genome Project of Cupriavidus basilensis OR16.</title>
        <authorList>
            <person name="Cserhati M."/>
            <person name="Kriszt B."/>
            <person name="Szoboszlay S."/>
            <person name="Toth A."/>
            <person name="Szabo I."/>
            <person name="Tancsics A."/>
            <person name="Nagy I."/>
            <person name="Horvath B."/>
            <person name="Nagy I."/>
            <person name="Kukolya J."/>
        </authorList>
    </citation>
    <scope>NUCLEOTIDE SEQUENCE [LARGE SCALE GENOMIC DNA]</scope>
    <source>
        <strain evidence="3 4">OR16</strain>
    </source>
</reference>
<evidence type="ECO:0000313" key="4">
    <source>
        <dbReference type="Proteomes" id="UP000005808"/>
    </source>
</evidence>